<reference evidence="16 17" key="1">
    <citation type="submission" date="2016-08" db="EMBL/GenBank/DDBJ databases">
        <authorList>
            <person name="Seilhamer J.J."/>
        </authorList>
    </citation>
    <scope>NUCLEOTIDE SEQUENCE [LARGE SCALE GENOMIC DNA]</scope>
    <source>
        <strain evidence="16 17">CFBP4641</strain>
    </source>
</reference>
<comment type="similarity">
    <text evidence="2 13">Belongs to the glycosyl hydrolase 5 (cellulase A) family.</text>
</comment>
<comment type="caution">
    <text evidence="16">The sequence shown here is derived from an EMBL/GenBank/DDBJ whole genome shotgun (WGS) entry which is preliminary data.</text>
</comment>
<dbReference type="EC" id="3.2.1.4" evidence="3"/>
<dbReference type="InterPro" id="IPR001547">
    <property type="entry name" value="Glyco_hydro_5"/>
</dbReference>
<name>A0A2P5Z0I3_9XANT</name>
<evidence type="ECO:0000256" key="7">
    <source>
        <dbReference type="ARBA" id="ARBA00023277"/>
    </source>
</evidence>
<evidence type="ECO:0000256" key="4">
    <source>
        <dbReference type="ARBA" id="ARBA00022729"/>
    </source>
</evidence>
<keyword evidence="6" id="KW-0136">Cellulose degradation</keyword>
<proteinExistence type="inferred from homology"/>
<dbReference type="RefSeq" id="WP_010342273.1">
    <property type="nucleotide sequence ID" value="NZ_CP132343.1"/>
</dbReference>
<evidence type="ECO:0000256" key="6">
    <source>
        <dbReference type="ARBA" id="ARBA00023001"/>
    </source>
</evidence>
<evidence type="ECO:0000313" key="17">
    <source>
        <dbReference type="Proteomes" id="UP000247346"/>
    </source>
</evidence>
<feature type="chain" id="PRO_5015152901" description="Endoglucanase" evidence="14">
    <location>
        <begin position="32"/>
        <end position="350"/>
    </location>
</feature>
<dbReference type="GeneID" id="93881126"/>
<evidence type="ECO:0000256" key="11">
    <source>
        <dbReference type="ARBA" id="ARBA00077338"/>
    </source>
</evidence>
<evidence type="ECO:0000256" key="1">
    <source>
        <dbReference type="ARBA" id="ARBA00000966"/>
    </source>
</evidence>
<keyword evidence="7" id="KW-0119">Carbohydrate metabolism</keyword>
<dbReference type="InterPro" id="IPR017853">
    <property type="entry name" value="GH"/>
</dbReference>
<dbReference type="Proteomes" id="UP000247346">
    <property type="component" value="Unassembled WGS sequence"/>
</dbReference>
<organism evidence="16 17">
    <name type="scientific">Xanthomonas sacchari</name>
    <dbReference type="NCBI Taxonomy" id="56458"/>
    <lineage>
        <taxon>Bacteria</taxon>
        <taxon>Pseudomonadati</taxon>
        <taxon>Pseudomonadota</taxon>
        <taxon>Gammaproteobacteria</taxon>
        <taxon>Lysobacterales</taxon>
        <taxon>Lysobacteraceae</taxon>
        <taxon>Xanthomonas</taxon>
    </lineage>
</organism>
<dbReference type="Gene3D" id="3.20.20.80">
    <property type="entry name" value="Glycosidases"/>
    <property type="match status" value="1"/>
</dbReference>
<dbReference type="InterPro" id="IPR018087">
    <property type="entry name" value="Glyco_hydro_5_CS"/>
</dbReference>
<accession>A0A2P5Z0I3</accession>
<dbReference type="GO" id="GO:0008810">
    <property type="term" value="F:cellulase activity"/>
    <property type="evidence" value="ECO:0007669"/>
    <property type="project" value="UniProtKB-EC"/>
</dbReference>
<protein>
    <recommendedName>
        <fullName evidence="10">Endoglucanase</fullName>
        <ecNumber evidence="3">3.2.1.4</ecNumber>
    </recommendedName>
    <alternativeName>
        <fullName evidence="11">Cellulase</fullName>
    </alternativeName>
    <alternativeName>
        <fullName evidence="12">Endo-1,4-beta-glucanase</fullName>
    </alternativeName>
</protein>
<evidence type="ECO:0000256" key="3">
    <source>
        <dbReference type="ARBA" id="ARBA00012601"/>
    </source>
</evidence>
<evidence type="ECO:0000256" key="13">
    <source>
        <dbReference type="RuleBase" id="RU361153"/>
    </source>
</evidence>
<sequence length="350" mass="37965">MIARTLRRRSRHAWRAALLLCLSVPLVPLHAQQALRLAGVNLSGAEIAPSKIPGVVGVDYTYPRSSDYTYFAGKGMNLLRLPVRWERLQPQPQGPLDAAQLALLDDAVQQAKAQGMYVIVDIHNYARYDGRLVGSTGLPVAAFVDLWQRLARAYGSDNAVVFGLMNEPNGITPAAWAAAAQAAVDAIRATGASNLILVPGALWTGAHSWYTPVGGTSNASALAGLHDPLQRMAIEVHQYLDADSSGTSPVCVSDDIGVERLRAFTGWLQETGHLGFLGEFAAADNPVCRRALDGMLADIAQHPTLWLGWSYWAGGAWWRADYPFNVEPDADGHDRPQMAILAPWAQRITR</sequence>
<dbReference type="OrthoDB" id="6769681at2"/>
<dbReference type="PANTHER" id="PTHR34142:SF1">
    <property type="entry name" value="GLYCOSIDE HYDROLASE FAMILY 5 DOMAIN-CONTAINING PROTEIN"/>
    <property type="match status" value="1"/>
</dbReference>
<dbReference type="Pfam" id="PF00150">
    <property type="entry name" value="Cellulase"/>
    <property type="match status" value="1"/>
</dbReference>
<dbReference type="FunFam" id="3.20.20.80:FF:000124">
    <property type="entry name" value="Exported cellulase"/>
    <property type="match status" value="1"/>
</dbReference>
<gene>
    <name evidence="16" type="ORF">XsacCFBP4641_17265</name>
</gene>
<keyword evidence="8 13" id="KW-0326">Glycosidase</keyword>
<evidence type="ECO:0000256" key="14">
    <source>
        <dbReference type="SAM" id="SignalP"/>
    </source>
</evidence>
<keyword evidence="5 13" id="KW-0378">Hydrolase</keyword>
<evidence type="ECO:0000256" key="5">
    <source>
        <dbReference type="ARBA" id="ARBA00022801"/>
    </source>
</evidence>
<evidence type="ECO:0000256" key="8">
    <source>
        <dbReference type="ARBA" id="ARBA00023295"/>
    </source>
</evidence>
<evidence type="ECO:0000313" key="16">
    <source>
        <dbReference type="EMBL" id="PPU80806.1"/>
    </source>
</evidence>
<evidence type="ECO:0000256" key="2">
    <source>
        <dbReference type="ARBA" id="ARBA00005641"/>
    </source>
</evidence>
<feature type="domain" description="Glycoside hydrolase family 5" evidence="15">
    <location>
        <begin position="53"/>
        <end position="313"/>
    </location>
</feature>
<evidence type="ECO:0000256" key="10">
    <source>
        <dbReference type="ARBA" id="ARBA00068340"/>
    </source>
</evidence>
<evidence type="ECO:0000256" key="12">
    <source>
        <dbReference type="ARBA" id="ARBA00079594"/>
    </source>
</evidence>
<dbReference type="STRING" id="56458.SB85_13420"/>
<feature type="signal peptide" evidence="14">
    <location>
        <begin position="1"/>
        <end position="31"/>
    </location>
</feature>
<dbReference type="EMBL" id="MDEK01000017">
    <property type="protein sequence ID" value="PPU80806.1"/>
    <property type="molecule type" value="Genomic_DNA"/>
</dbReference>
<dbReference type="GO" id="GO:0030245">
    <property type="term" value="P:cellulose catabolic process"/>
    <property type="evidence" value="ECO:0007669"/>
    <property type="project" value="UniProtKB-KW"/>
</dbReference>
<evidence type="ECO:0000256" key="9">
    <source>
        <dbReference type="ARBA" id="ARBA00023326"/>
    </source>
</evidence>
<dbReference type="PANTHER" id="PTHR34142">
    <property type="entry name" value="ENDO-BETA-1,4-GLUCANASE A"/>
    <property type="match status" value="1"/>
</dbReference>
<evidence type="ECO:0000259" key="15">
    <source>
        <dbReference type="Pfam" id="PF00150"/>
    </source>
</evidence>
<dbReference type="AlphaFoldDB" id="A0A2P5Z0I3"/>
<dbReference type="SUPFAM" id="SSF51445">
    <property type="entry name" value="(Trans)glycosidases"/>
    <property type="match status" value="1"/>
</dbReference>
<keyword evidence="4 14" id="KW-0732">Signal</keyword>
<dbReference type="PROSITE" id="PS00659">
    <property type="entry name" value="GLYCOSYL_HYDROL_F5"/>
    <property type="match status" value="1"/>
</dbReference>
<comment type="catalytic activity">
    <reaction evidence="1">
        <text>Endohydrolysis of (1-&gt;4)-beta-D-glucosidic linkages in cellulose, lichenin and cereal beta-D-glucans.</text>
        <dbReference type="EC" id="3.2.1.4"/>
    </reaction>
</comment>
<keyword evidence="9" id="KW-0624">Polysaccharide degradation</keyword>